<protein>
    <submittedName>
        <fullName evidence="1">Uncharacterized protein</fullName>
    </submittedName>
</protein>
<keyword evidence="2" id="KW-1185">Reference proteome</keyword>
<evidence type="ECO:0000313" key="1">
    <source>
        <dbReference type="EMBL" id="OQR88061.1"/>
    </source>
</evidence>
<name>A0A1V9YQT3_ACHHY</name>
<dbReference type="Proteomes" id="UP000243579">
    <property type="component" value="Unassembled WGS sequence"/>
</dbReference>
<reference evidence="1 2" key="1">
    <citation type="journal article" date="2014" name="Genome Biol. Evol.">
        <title>The secreted proteins of Achlya hypogyna and Thraustotheca clavata identify the ancestral oomycete secretome and reveal gene acquisitions by horizontal gene transfer.</title>
        <authorList>
            <person name="Misner I."/>
            <person name="Blouin N."/>
            <person name="Leonard G."/>
            <person name="Richards T.A."/>
            <person name="Lane C.E."/>
        </authorList>
    </citation>
    <scope>NUCLEOTIDE SEQUENCE [LARGE SCALE GENOMIC DNA]</scope>
    <source>
        <strain evidence="1 2">ATCC 48635</strain>
    </source>
</reference>
<gene>
    <name evidence="1" type="ORF">ACHHYP_20335</name>
</gene>
<dbReference type="EMBL" id="JNBR01001411">
    <property type="protein sequence ID" value="OQR88061.1"/>
    <property type="molecule type" value="Genomic_DNA"/>
</dbReference>
<comment type="caution">
    <text evidence="1">The sequence shown here is derived from an EMBL/GenBank/DDBJ whole genome shotgun (WGS) entry which is preliminary data.</text>
</comment>
<dbReference type="AlphaFoldDB" id="A0A1V9YQT3"/>
<accession>A0A1V9YQT3</accession>
<organism evidence="1 2">
    <name type="scientific">Achlya hypogyna</name>
    <name type="common">Oomycete</name>
    <name type="synonym">Protoachlya hypogyna</name>
    <dbReference type="NCBI Taxonomy" id="1202772"/>
    <lineage>
        <taxon>Eukaryota</taxon>
        <taxon>Sar</taxon>
        <taxon>Stramenopiles</taxon>
        <taxon>Oomycota</taxon>
        <taxon>Saprolegniomycetes</taxon>
        <taxon>Saprolegniales</taxon>
        <taxon>Achlyaceae</taxon>
        <taxon>Achlya</taxon>
    </lineage>
</organism>
<proteinExistence type="predicted"/>
<sequence length="147" mass="17254">MVLVARDGVFEHVLGRVVRLSDDSRYCLRDDRLWGSRNLRLSRLHRRVGRRHRHILKRHYRRRKPLLQSAPRTALRPSPQNFRRCHRRVGLGHVKLVRSRNGSVGLGHVKLFRTRHGCVGLGHVLVDRVVVVSVEAVVTRRLLWHDQ</sequence>
<evidence type="ECO:0000313" key="2">
    <source>
        <dbReference type="Proteomes" id="UP000243579"/>
    </source>
</evidence>